<dbReference type="EMBL" id="CM047580">
    <property type="protein sequence ID" value="KAI9921420.1"/>
    <property type="molecule type" value="Genomic_DNA"/>
</dbReference>
<evidence type="ECO:0000313" key="2">
    <source>
        <dbReference type="Proteomes" id="UP001163321"/>
    </source>
</evidence>
<name>A0ACC0WRW1_9STRA</name>
<gene>
    <name evidence="1" type="ORF">PsorP6_001794</name>
</gene>
<organism evidence="1 2">
    <name type="scientific">Peronosclerospora sorghi</name>
    <dbReference type="NCBI Taxonomy" id="230839"/>
    <lineage>
        <taxon>Eukaryota</taxon>
        <taxon>Sar</taxon>
        <taxon>Stramenopiles</taxon>
        <taxon>Oomycota</taxon>
        <taxon>Peronosporomycetes</taxon>
        <taxon>Peronosporales</taxon>
        <taxon>Peronosporaceae</taxon>
        <taxon>Peronosclerospora</taxon>
    </lineage>
</organism>
<proteinExistence type="predicted"/>
<sequence>MKMRWYSCIDMRSRLSCENDMHRLIKWVLTSVILHNALAHLVDRWSDLSELEEVELDRVEDARGMT</sequence>
<evidence type="ECO:0000313" key="1">
    <source>
        <dbReference type="EMBL" id="KAI9921420.1"/>
    </source>
</evidence>
<comment type="caution">
    <text evidence="1">The sequence shown here is derived from an EMBL/GenBank/DDBJ whole genome shotgun (WGS) entry which is preliminary data.</text>
</comment>
<keyword evidence="2" id="KW-1185">Reference proteome</keyword>
<accession>A0ACC0WRW1</accession>
<dbReference type="Proteomes" id="UP001163321">
    <property type="component" value="Chromosome 1"/>
</dbReference>
<protein>
    <submittedName>
        <fullName evidence="1">Uncharacterized protein</fullName>
    </submittedName>
</protein>
<reference evidence="1 2" key="1">
    <citation type="journal article" date="2022" name="bioRxiv">
        <title>The genome of the oomycete Peronosclerospora sorghi, a cosmopolitan pathogen of maize and sorghum, is inflated with dispersed pseudogenes.</title>
        <authorList>
            <person name="Fletcher K."/>
            <person name="Martin F."/>
            <person name="Isakeit T."/>
            <person name="Cavanaugh K."/>
            <person name="Magill C."/>
            <person name="Michelmore R."/>
        </authorList>
    </citation>
    <scope>NUCLEOTIDE SEQUENCE [LARGE SCALE GENOMIC DNA]</scope>
    <source>
        <strain evidence="1">P6</strain>
    </source>
</reference>